<organism evidence="1">
    <name type="scientific">marine sediment metagenome</name>
    <dbReference type="NCBI Taxonomy" id="412755"/>
    <lineage>
        <taxon>unclassified sequences</taxon>
        <taxon>metagenomes</taxon>
        <taxon>ecological metagenomes</taxon>
    </lineage>
</organism>
<name>X0XN29_9ZZZZ</name>
<dbReference type="AlphaFoldDB" id="X0XN29"/>
<feature type="non-terminal residue" evidence="1">
    <location>
        <position position="222"/>
    </location>
</feature>
<proteinExistence type="predicted"/>
<reference evidence="1" key="1">
    <citation type="journal article" date="2014" name="Front. Microbiol.">
        <title>High frequency of phylogenetically diverse reductive dehalogenase-homologous genes in deep subseafloor sedimentary metagenomes.</title>
        <authorList>
            <person name="Kawai M."/>
            <person name="Futagami T."/>
            <person name="Toyoda A."/>
            <person name="Takaki Y."/>
            <person name="Nishi S."/>
            <person name="Hori S."/>
            <person name="Arai W."/>
            <person name="Tsubouchi T."/>
            <person name="Morono Y."/>
            <person name="Uchiyama I."/>
            <person name="Ito T."/>
            <person name="Fujiyama A."/>
            <person name="Inagaki F."/>
            <person name="Takami H."/>
        </authorList>
    </citation>
    <scope>NUCLEOTIDE SEQUENCE</scope>
    <source>
        <strain evidence="1">Expedition CK06-06</strain>
    </source>
</reference>
<comment type="caution">
    <text evidence="1">The sequence shown here is derived from an EMBL/GenBank/DDBJ whole genome shotgun (WGS) entry which is preliminary data.</text>
</comment>
<accession>X0XN29</accession>
<gene>
    <name evidence="1" type="ORF">S01H1_80021</name>
</gene>
<dbReference type="EMBL" id="BARS01053996">
    <property type="protein sequence ID" value="GAG44590.1"/>
    <property type="molecule type" value="Genomic_DNA"/>
</dbReference>
<protein>
    <submittedName>
        <fullName evidence="1">Uncharacterized protein</fullName>
    </submittedName>
</protein>
<feature type="non-terminal residue" evidence="1">
    <location>
        <position position="1"/>
    </location>
</feature>
<sequence length="222" mass="22971">HCPPGSLWPQRRCPLDGACLAVLTREYALACGGAAAQGVLSVDRDDDFQTWLDGVGPNIARVTGTAACTTCLSEGEPTSLRFSDGRLEAEDGAYDGAAASLSGARKSVLLPQIAEIVRIVRPGGRIALWVAPFGLSAWAGKALGMGNSPPYAAMIFAGDVLAGACGAAPDPDDLAGARDLESATKGRGLSAVCWQPLYDPALPAPLIARTRPMLDGRNIQDL</sequence>
<evidence type="ECO:0000313" key="1">
    <source>
        <dbReference type="EMBL" id="GAG44590.1"/>
    </source>
</evidence>